<dbReference type="AlphaFoldDB" id="A0A9E2S794"/>
<keyword evidence="3" id="KW-0349">Heme</keyword>
<organism evidence="5 6">
    <name type="scientific">Pinibacter aurantiacus</name>
    <dbReference type="NCBI Taxonomy" id="2851599"/>
    <lineage>
        <taxon>Bacteria</taxon>
        <taxon>Pseudomonadati</taxon>
        <taxon>Bacteroidota</taxon>
        <taxon>Chitinophagia</taxon>
        <taxon>Chitinophagales</taxon>
        <taxon>Chitinophagaceae</taxon>
        <taxon>Pinibacter</taxon>
    </lineage>
</organism>
<dbReference type="InterPro" id="IPR009056">
    <property type="entry name" value="Cyt_c-like_dom"/>
</dbReference>
<dbReference type="EMBL" id="JAHSPG010000002">
    <property type="protein sequence ID" value="MBV4356278.1"/>
    <property type="molecule type" value="Genomic_DNA"/>
</dbReference>
<evidence type="ECO:0000256" key="2">
    <source>
        <dbReference type="ARBA" id="ARBA00023004"/>
    </source>
</evidence>
<name>A0A9E2S794_9BACT</name>
<gene>
    <name evidence="5" type="ORF">KTO63_03895</name>
</gene>
<dbReference type="GO" id="GO:0046872">
    <property type="term" value="F:metal ion binding"/>
    <property type="evidence" value="ECO:0007669"/>
    <property type="project" value="UniProtKB-KW"/>
</dbReference>
<dbReference type="GO" id="GO:0020037">
    <property type="term" value="F:heme binding"/>
    <property type="evidence" value="ECO:0007669"/>
    <property type="project" value="InterPro"/>
</dbReference>
<keyword evidence="6" id="KW-1185">Reference proteome</keyword>
<dbReference type="GO" id="GO:0009055">
    <property type="term" value="F:electron transfer activity"/>
    <property type="evidence" value="ECO:0007669"/>
    <property type="project" value="InterPro"/>
</dbReference>
<dbReference type="Proteomes" id="UP000812270">
    <property type="component" value="Unassembled WGS sequence"/>
</dbReference>
<accession>A0A9E2S794</accession>
<feature type="domain" description="Cytochrome c" evidence="4">
    <location>
        <begin position="22"/>
        <end position="97"/>
    </location>
</feature>
<evidence type="ECO:0000256" key="3">
    <source>
        <dbReference type="PROSITE-ProRule" id="PRU00433"/>
    </source>
</evidence>
<reference evidence="5" key="1">
    <citation type="submission" date="2021-06" db="EMBL/GenBank/DDBJ databases">
        <authorList>
            <person name="Huq M.A."/>
        </authorList>
    </citation>
    <scope>NUCLEOTIDE SEQUENCE</scope>
    <source>
        <strain evidence="5">MAH-26</strain>
    </source>
</reference>
<evidence type="ECO:0000313" key="5">
    <source>
        <dbReference type="EMBL" id="MBV4356278.1"/>
    </source>
</evidence>
<evidence type="ECO:0000259" key="4">
    <source>
        <dbReference type="PROSITE" id="PS51007"/>
    </source>
</evidence>
<comment type="caution">
    <text evidence="5">The sequence shown here is derived from an EMBL/GenBank/DDBJ whole genome shotgun (WGS) entry which is preliminary data.</text>
</comment>
<sequence length="99" mass="11228">MRKLTATFAIIFLLFTIITGFTSNVSGKELYLHNCATCHGETGDRGRFGAKDLTKSVLPDSAIILQMQNGRKIMPSFRKRLTSDEMQQIMQFVKTLRQN</sequence>
<evidence type="ECO:0000256" key="1">
    <source>
        <dbReference type="ARBA" id="ARBA00022723"/>
    </source>
</evidence>
<dbReference type="RefSeq" id="WP_217789837.1">
    <property type="nucleotide sequence ID" value="NZ_JAHSPG010000002.1"/>
</dbReference>
<protein>
    <submittedName>
        <fullName evidence="5">Cytochrome c</fullName>
    </submittedName>
</protein>
<dbReference type="PROSITE" id="PS51007">
    <property type="entry name" value="CYTC"/>
    <property type="match status" value="1"/>
</dbReference>
<proteinExistence type="predicted"/>
<keyword evidence="1 3" id="KW-0479">Metal-binding</keyword>
<evidence type="ECO:0000313" key="6">
    <source>
        <dbReference type="Proteomes" id="UP000812270"/>
    </source>
</evidence>
<dbReference type="Pfam" id="PF13442">
    <property type="entry name" value="Cytochrome_CBB3"/>
    <property type="match status" value="1"/>
</dbReference>
<keyword evidence="2 3" id="KW-0408">Iron</keyword>